<comment type="caution">
    <text evidence="3">The sequence shown here is derived from an EMBL/GenBank/DDBJ whole genome shotgun (WGS) entry which is preliminary data.</text>
</comment>
<evidence type="ECO:0000313" key="4">
    <source>
        <dbReference type="Proteomes" id="UP001500427"/>
    </source>
</evidence>
<name>A0ABP9J8V7_9MICO</name>
<evidence type="ECO:0000256" key="1">
    <source>
        <dbReference type="SAM" id="MobiDB-lite"/>
    </source>
</evidence>
<feature type="compositionally biased region" description="Basic and acidic residues" evidence="1">
    <location>
        <begin position="258"/>
        <end position="303"/>
    </location>
</feature>
<feature type="region of interest" description="Disordered" evidence="1">
    <location>
        <begin position="158"/>
        <end position="329"/>
    </location>
</feature>
<feature type="compositionally biased region" description="Basic and acidic residues" evidence="1">
    <location>
        <begin position="94"/>
        <end position="108"/>
    </location>
</feature>
<evidence type="ECO:0000313" key="3">
    <source>
        <dbReference type="EMBL" id="GAA5022389.1"/>
    </source>
</evidence>
<evidence type="ECO:0000256" key="2">
    <source>
        <dbReference type="SAM" id="Phobius"/>
    </source>
</evidence>
<keyword evidence="2" id="KW-0812">Transmembrane</keyword>
<feature type="region of interest" description="Disordered" evidence="1">
    <location>
        <begin position="94"/>
        <end position="145"/>
    </location>
</feature>
<sequence>MSDPTPMSDLVADDLLLDRLAGRFDAGAEPVAQLLSALAGHADAPLPGRSPRRRIGRRHHRYLGAFAALAVGASGAGVAAAVGLPDAVLDRVEHSPVGRPHEPSERGARPGPDAAGTGAGAGADTRPTAPVEQQGGRLLVDAGPGSPVVLVPVPGATLAVTPEAPPHRLPGVAAEPEKLAKAEKPAKGDKPSKPEKPARPGKPEKPAKPAKPEKPAKPAKPAKPEKPGSGEPGTSGGPSEPGEATRRAVPGVPAEPATPEKPRPAEKPAKPTEPEKPAKPTKPTEPEKPAKPTKPTEPEKPAKPAEPGHPTGPGGSSGSTHARPGATSS</sequence>
<gene>
    <name evidence="3" type="ORF">GCM10023258_12610</name>
</gene>
<feature type="compositionally biased region" description="Basic and acidic residues" evidence="1">
    <location>
        <begin position="175"/>
        <end position="228"/>
    </location>
</feature>
<dbReference type="RefSeq" id="WP_345506599.1">
    <property type="nucleotide sequence ID" value="NZ_BAABIW010000009.1"/>
</dbReference>
<keyword evidence="2" id="KW-1133">Transmembrane helix</keyword>
<feature type="transmembrane region" description="Helical" evidence="2">
    <location>
        <begin position="62"/>
        <end position="84"/>
    </location>
</feature>
<proteinExistence type="predicted"/>
<feature type="compositionally biased region" description="Low complexity" evidence="1">
    <location>
        <begin position="109"/>
        <end position="130"/>
    </location>
</feature>
<dbReference type="Proteomes" id="UP001500427">
    <property type="component" value="Unassembled WGS sequence"/>
</dbReference>
<keyword evidence="2" id="KW-0472">Membrane</keyword>
<dbReference type="EMBL" id="BAABIW010000009">
    <property type="protein sequence ID" value="GAA5022389.1"/>
    <property type="molecule type" value="Genomic_DNA"/>
</dbReference>
<protein>
    <submittedName>
        <fullName evidence="3">Uncharacterized protein</fullName>
    </submittedName>
</protein>
<organism evidence="3 4">
    <name type="scientific">Terrabacter aeriphilus</name>
    <dbReference type="NCBI Taxonomy" id="515662"/>
    <lineage>
        <taxon>Bacteria</taxon>
        <taxon>Bacillati</taxon>
        <taxon>Actinomycetota</taxon>
        <taxon>Actinomycetes</taxon>
        <taxon>Micrococcales</taxon>
        <taxon>Intrasporangiaceae</taxon>
        <taxon>Terrabacter</taxon>
    </lineage>
</organism>
<accession>A0ABP9J8V7</accession>
<reference evidence="4" key="1">
    <citation type="journal article" date="2019" name="Int. J. Syst. Evol. Microbiol.">
        <title>The Global Catalogue of Microorganisms (GCM) 10K type strain sequencing project: providing services to taxonomists for standard genome sequencing and annotation.</title>
        <authorList>
            <consortium name="The Broad Institute Genomics Platform"/>
            <consortium name="The Broad Institute Genome Sequencing Center for Infectious Disease"/>
            <person name="Wu L."/>
            <person name="Ma J."/>
        </authorList>
    </citation>
    <scope>NUCLEOTIDE SEQUENCE [LARGE SCALE GENOMIC DNA]</scope>
    <source>
        <strain evidence="4">JCM 17687</strain>
    </source>
</reference>
<keyword evidence="4" id="KW-1185">Reference proteome</keyword>